<dbReference type="AlphaFoldDB" id="A0A0S7WPW7"/>
<dbReference type="Proteomes" id="UP000052008">
    <property type="component" value="Unassembled WGS sequence"/>
</dbReference>
<reference evidence="4 5" key="1">
    <citation type="journal article" date="2015" name="Microbiome">
        <title>Genomic resolution of linkages in carbon, nitrogen, and sulfur cycling among widespread estuary sediment bacteria.</title>
        <authorList>
            <person name="Baker B.J."/>
            <person name="Lazar C.S."/>
            <person name="Teske A.P."/>
            <person name="Dick G.J."/>
        </authorList>
    </citation>
    <scope>NUCLEOTIDE SEQUENCE [LARGE SCALE GENOMIC DNA]</scope>
    <source>
        <strain evidence="4">DG_24</strain>
    </source>
</reference>
<organism evidence="4 5">
    <name type="scientific">candidate division TA06 bacterium DG_24</name>
    <dbReference type="NCBI Taxonomy" id="1703770"/>
    <lineage>
        <taxon>Bacteria</taxon>
        <taxon>Bacteria division TA06</taxon>
    </lineage>
</organism>
<dbReference type="SUPFAM" id="SSF53756">
    <property type="entry name" value="UDP-Glycosyltransferase/glycogen phosphorylase"/>
    <property type="match status" value="1"/>
</dbReference>
<evidence type="ECO:0000256" key="2">
    <source>
        <dbReference type="ARBA" id="ARBA00022679"/>
    </source>
</evidence>
<protein>
    <recommendedName>
        <fullName evidence="3">Glycosyltransferase subfamily 4-like N-terminal domain-containing protein</fullName>
    </recommendedName>
</protein>
<feature type="domain" description="Glycosyltransferase subfamily 4-like N-terminal" evidence="3">
    <location>
        <begin position="104"/>
        <end position="230"/>
    </location>
</feature>
<dbReference type="PATRIC" id="fig|1703770.3.peg.772"/>
<dbReference type="PANTHER" id="PTHR12526">
    <property type="entry name" value="GLYCOSYLTRANSFERASE"/>
    <property type="match status" value="1"/>
</dbReference>
<dbReference type="Pfam" id="PF13439">
    <property type="entry name" value="Glyco_transf_4"/>
    <property type="match status" value="1"/>
</dbReference>
<evidence type="ECO:0000259" key="3">
    <source>
        <dbReference type="Pfam" id="PF13439"/>
    </source>
</evidence>
<dbReference type="EMBL" id="LIZS01000079">
    <property type="protein sequence ID" value="KPJ52063.1"/>
    <property type="molecule type" value="Genomic_DNA"/>
</dbReference>
<name>A0A0S7WPW7_UNCT6</name>
<evidence type="ECO:0000313" key="4">
    <source>
        <dbReference type="EMBL" id="KPJ52063.1"/>
    </source>
</evidence>
<comment type="caution">
    <text evidence="4">The sequence shown here is derived from an EMBL/GenBank/DDBJ whole genome shotgun (WGS) entry which is preliminary data.</text>
</comment>
<dbReference type="Gene3D" id="3.40.50.2000">
    <property type="entry name" value="Glycogen Phosphorylase B"/>
    <property type="match status" value="2"/>
</dbReference>
<proteinExistence type="predicted"/>
<evidence type="ECO:0000313" key="5">
    <source>
        <dbReference type="Proteomes" id="UP000052008"/>
    </source>
</evidence>
<keyword evidence="2" id="KW-0808">Transferase</keyword>
<keyword evidence="1" id="KW-0328">Glycosyltransferase</keyword>
<gene>
    <name evidence="4" type="ORF">AMJ39_08705</name>
</gene>
<dbReference type="GO" id="GO:0016757">
    <property type="term" value="F:glycosyltransferase activity"/>
    <property type="evidence" value="ECO:0007669"/>
    <property type="project" value="UniProtKB-KW"/>
</dbReference>
<dbReference type="Pfam" id="PF13692">
    <property type="entry name" value="Glyco_trans_1_4"/>
    <property type="match status" value="1"/>
</dbReference>
<sequence length="432" mass="49248">MRQVFIISYFFPPLGLAGVQRTLKFIKYLPSYGWRATVLTVKEVDWFVRDRTLLDEVPEDVEVIRTESLEPFRLTHLLLPRRGSGVSQAQFLLRRGPFPYLNDFLFVPDGKVGWVPAALGQARRAALADHFDLIYSTAPPYSAHLLASLLKLHTGLPMVIDFRDSWSDNPFTRRPTPFHRALVSYLERRTLRRADVVVAVDRAIAGLLARKLRPEEQSKVRVVEQGYDPEDFLVRPAPRDRRFTIVYTGTFIGDRTCRYLLTALSHLIVQGRIPRDDVRVCFVGARARSEEQVATRLGLDEVVEFIPYVPHRDSISYLMSADLLWLIIGPDEGETIATGKLYEYLGARRPILASVPRGMAQELIESTGAGIAVHPRDVPGLERVLLQLYRNYKQDRQLPEIPREVAARFDRRYLTGKLAAIFDEAVRGRGRA</sequence>
<dbReference type="PANTHER" id="PTHR12526:SF510">
    <property type="entry name" value="D-INOSITOL 3-PHOSPHATE GLYCOSYLTRANSFERASE"/>
    <property type="match status" value="1"/>
</dbReference>
<accession>A0A0S7WPW7</accession>
<dbReference type="InterPro" id="IPR028098">
    <property type="entry name" value="Glyco_trans_4-like_N"/>
</dbReference>
<dbReference type="STRING" id="1703770.AMJ39_08705"/>
<evidence type="ECO:0000256" key="1">
    <source>
        <dbReference type="ARBA" id="ARBA00022676"/>
    </source>
</evidence>